<evidence type="ECO:0000256" key="3">
    <source>
        <dbReference type="ARBA" id="ARBA00023015"/>
    </source>
</evidence>
<evidence type="ECO:0000256" key="5">
    <source>
        <dbReference type="ARBA" id="ARBA00023163"/>
    </source>
</evidence>
<dbReference type="PANTHER" id="PTHR31944:SF130">
    <property type="entry name" value="ZN(II)2CYS6 TRANSCRIPTION FACTO (EUROFUNG)"/>
    <property type="match status" value="1"/>
</dbReference>
<dbReference type="CDD" id="cd12148">
    <property type="entry name" value="fungal_TF_MHR"/>
    <property type="match status" value="1"/>
</dbReference>
<dbReference type="PROSITE" id="PS00463">
    <property type="entry name" value="ZN2_CY6_FUNGAL_1"/>
    <property type="match status" value="1"/>
</dbReference>
<organism evidence="9 10">
    <name type="scientific">Aspergillus cristatus</name>
    <name type="common">Chinese Fuzhuan brick tea-fermentation fungus</name>
    <name type="synonym">Eurotium cristatum</name>
    <dbReference type="NCBI Taxonomy" id="573508"/>
    <lineage>
        <taxon>Eukaryota</taxon>
        <taxon>Fungi</taxon>
        <taxon>Dikarya</taxon>
        <taxon>Ascomycota</taxon>
        <taxon>Pezizomycotina</taxon>
        <taxon>Eurotiomycetes</taxon>
        <taxon>Eurotiomycetidae</taxon>
        <taxon>Eurotiales</taxon>
        <taxon>Aspergillaceae</taxon>
        <taxon>Aspergillus</taxon>
        <taxon>Aspergillus subgen. Aspergillus</taxon>
    </lineage>
</organism>
<keyword evidence="5" id="KW-0804">Transcription</keyword>
<protein>
    <recommendedName>
        <fullName evidence="8">Zn(2)-C6 fungal-type domain-containing protein</fullName>
    </recommendedName>
</protein>
<dbReference type="InterPro" id="IPR001138">
    <property type="entry name" value="Zn2Cys6_DnaBD"/>
</dbReference>
<feature type="region of interest" description="Disordered" evidence="7">
    <location>
        <begin position="1"/>
        <end position="34"/>
    </location>
</feature>
<evidence type="ECO:0000256" key="1">
    <source>
        <dbReference type="ARBA" id="ARBA00022723"/>
    </source>
</evidence>
<dbReference type="EMBL" id="JXNT01000020">
    <property type="protein sequence ID" value="ODM14913.1"/>
    <property type="molecule type" value="Genomic_DNA"/>
</dbReference>
<sequence>MSAVNIGYIPSRSPEQGQDPDLSVPPRRRRRPALSCEQCRKRKIKCDRKFPVCDRCAQSGQAHACAYSDDVYSRVEKNGPCRGDKQSHDSAHSNRSSSQRRRSGTHPVHKPRQGLIDPATTQSHVQAVSAAENSLLERQPHASAAVAGGISTQATRQSIRNERFPSHTSGSMYLKGRDSQTRFFGQTNPMNMYSQFEELRAYIQEVKSENPAINKLRGDFDALKRNWKGKGVIEGCSLDGLLPPRQEVDELVAVYLDCFERTHRILHVPSFRREYARYWGSPQTAARGFVAQLLAMMASGLVLYNSSTTEVLGERLAIRETALEWVEAAESFLQRHTKRPDLRVFQIYCLSTVARRVNGLSANQAWIATSNLVKLAMSAGYHREPNSNAKVSPFHIEMRRRIWATIVELDLQASVDRGMPPSVREGDFNTIAPLNISDYAIDEPHSDLPTAEPSEVFTDSAFQAVLSKSLLLRLRICAWANSTNIELNYEDALNMDEELLRCLNSIPMWSLSVADGAGNQQMSLVQVAVGLTLRQYLIMLHTPFASLAQQMPKYVHSRRVRFEAAMTILCQFQDIMERRANNLTPCLMLNYAFQAALVLCHELYLNDAGYGSSLILRAVPNFSESLISLAETTLSALETHVYMLGKKMPEFYLLTMVVSLVKTRLWPASAEASRSKAAEEILRIGYRLHTWKMKAESERSLRQDINEDFGVLMEDIEADIFGFWNMGGLFSF</sequence>
<dbReference type="SUPFAM" id="SSF57701">
    <property type="entry name" value="Zn2/Cys6 DNA-binding domain"/>
    <property type="match status" value="1"/>
</dbReference>
<evidence type="ECO:0000256" key="2">
    <source>
        <dbReference type="ARBA" id="ARBA00022833"/>
    </source>
</evidence>
<keyword evidence="6" id="KW-0539">Nucleus</keyword>
<feature type="region of interest" description="Disordered" evidence="7">
    <location>
        <begin position="142"/>
        <end position="177"/>
    </location>
</feature>
<evidence type="ECO:0000256" key="4">
    <source>
        <dbReference type="ARBA" id="ARBA00023125"/>
    </source>
</evidence>
<dbReference type="GO" id="GO:0008270">
    <property type="term" value="F:zinc ion binding"/>
    <property type="evidence" value="ECO:0007669"/>
    <property type="project" value="InterPro"/>
</dbReference>
<evidence type="ECO:0000313" key="9">
    <source>
        <dbReference type="EMBL" id="ODM14913.1"/>
    </source>
</evidence>
<evidence type="ECO:0000259" key="8">
    <source>
        <dbReference type="PROSITE" id="PS50048"/>
    </source>
</evidence>
<dbReference type="SMART" id="SM00066">
    <property type="entry name" value="GAL4"/>
    <property type="match status" value="1"/>
</dbReference>
<dbReference type="GO" id="GO:0005634">
    <property type="term" value="C:nucleus"/>
    <property type="evidence" value="ECO:0007669"/>
    <property type="project" value="TreeGrafter"/>
</dbReference>
<accession>A0A1E3B1U0</accession>
<feature type="compositionally biased region" description="Basic residues" evidence="7">
    <location>
        <begin position="98"/>
        <end position="112"/>
    </location>
</feature>
<keyword evidence="10" id="KW-1185">Reference proteome</keyword>
<feature type="compositionally biased region" description="Basic and acidic residues" evidence="7">
    <location>
        <begin position="76"/>
        <end position="92"/>
    </location>
</feature>
<keyword evidence="2" id="KW-0862">Zinc</keyword>
<keyword evidence="1" id="KW-0479">Metal-binding</keyword>
<reference evidence="9 10" key="1">
    <citation type="journal article" date="2016" name="BMC Genomics">
        <title>Comparative genomic and transcriptomic analyses of the Fuzhuan brick tea-fermentation fungus Aspergillus cristatus.</title>
        <authorList>
            <person name="Ge Y."/>
            <person name="Wang Y."/>
            <person name="Liu Y."/>
            <person name="Tan Y."/>
            <person name="Ren X."/>
            <person name="Zhang X."/>
            <person name="Hyde K.D."/>
            <person name="Liu Y."/>
            <person name="Liu Z."/>
        </authorList>
    </citation>
    <scope>NUCLEOTIDE SEQUENCE [LARGE SCALE GENOMIC DNA]</scope>
    <source>
        <strain evidence="9 10">GZAAS20.1005</strain>
    </source>
</reference>
<name>A0A1E3B1U0_ASPCR</name>
<proteinExistence type="predicted"/>
<evidence type="ECO:0000256" key="7">
    <source>
        <dbReference type="SAM" id="MobiDB-lite"/>
    </source>
</evidence>
<evidence type="ECO:0000313" key="10">
    <source>
        <dbReference type="Proteomes" id="UP000094569"/>
    </source>
</evidence>
<dbReference type="VEuPathDB" id="FungiDB:SI65_09665"/>
<dbReference type="InterPro" id="IPR036864">
    <property type="entry name" value="Zn2-C6_fun-type_DNA-bd_sf"/>
</dbReference>
<dbReference type="OrthoDB" id="4236860at2759"/>
<feature type="domain" description="Zn(2)-C6 fungal-type" evidence="8">
    <location>
        <begin position="35"/>
        <end position="67"/>
    </location>
</feature>
<dbReference type="CDD" id="cd00067">
    <property type="entry name" value="GAL4"/>
    <property type="match status" value="1"/>
</dbReference>
<dbReference type="Pfam" id="PF00172">
    <property type="entry name" value="Zn_clus"/>
    <property type="match status" value="1"/>
</dbReference>
<dbReference type="Gene3D" id="4.10.240.10">
    <property type="entry name" value="Zn(2)-C6 fungal-type DNA-binding domain"/>
    <property type="match status" value="1"/>
</dbReference>
<dbReference type="PANTHER" id="PTHR31944">
    <property type="entry name" value="HEME-RESPONSIVE ZINC FINGER TRANSCRIPTION FACTOR HAP1"/>
    <property type="match status" value="1"/>
</dbReference>
<dbReference type="GO" id="GO:0000978">
    <property type="term" value="F:RNA polymerase II cis-regulatory region sequence-specific DNA binding"/>
    <property type="evidence" value="ECO:0007669"/>
    <property type="project" value="TreeGrafter"/>
</dbReference>
<dbReference type="Pfam" id="PF04082">
    <property type="entry name" value="Fungal_trans"/>
    <property type="match status" value="1"/>
</dbReference>
<dbReference type="SMART" id="SM00906">
    <property type="entry name" value="Fungal_trans"/>
    <property type="match status" value="1"/>
</dbReference>
<comment type="caution">
    <text evidence="9">The sequence shown here is derived from an EMBL/GenBank/DDBJ whole genome shotgun (WGS) entry which is preliminary data.</text>
</comment>
<dbReference type="PROSITE" id="PS50048">
    <property type="entry name" value="ZN2_CY6_FUNGAL_2"/>
    <property type="match status" value="1"/>
</dbReference>
<keyword evidence="4" id="KW-0238">DNA-binding</keyword>
<dbReference type="STRING" id="573508.A0A1E3B1U0"/>
<dbReference type="InterPro" id="IPR007219">
    <property type="entry name" value="XnlR_reg_dom"/>
</dbReference>
<dbReference type="GO" id="GO:0006351">
    <property type="term" value="P:DNA-templated transcription"/>
    <property type="evidence" value="ECO:0007669"/>
    <property type="project" value="InterPro"/>
</dbReference>
<gene>
    <name evidence="9" type="ORF">SI65_09665</name>
</gene>
<dbReference type="GO" id="GO:0001228">
    <property type="term" value="F:DNA-binding transcription activator activity, RNA polymerase II-specific"/>
    <property type="evidence" value="ECO:0007669"/>
    <property type="project" value="TreeGrafter"/>
</dbReference>
<keyword evidence="3" id="KW-0805">Transcription regulation</keyword>
<dbReference type="Proteomes" id="UP000094569">
    <property type="component" value="Unassembled WGS sequence"/>
</dbReference>
<dbReference type="InterPro" id="IPR051430">
    <property type="entry name" value="Fungal_TF_Env_Response"/>
</dbReference>
<dbReference type="AlphaFoldDB" id="A0A1E3B1U0"/>
<feature type="region of interest" description="Disordered" evidence="7">
    <location>
        <begin position="76"/>
        <end position="118"/>
    </location>
</feature>
<evidence type="ECO:0000256" key="6">
    <source>
        <dbReference type="ARBA" id="ARBA00023242"/>
    </source>
</evidence>